<evidence type="ECO:0000313" key="5">
    <source>
        <dbReference type="Proteomes" id="UP000050865"/>
    </source>
</evidence>
<feature type="signal peptide" evidence="1">
    <location>
        <begin position="1"/>
        <end position="21"/>
    </location>
</feature>
<sequence>MINFGIIGCGHIAAVHAAALAALADAQLVACCDIDPLKGEAYAKANHCRYYSQASELIKDPEVRVVTIATPHYLHASMSIQALQAGKDVLCEKPMATTLADAKAVVAAYRTSKGTYTVVYQNRFNPVNVQLKAALQNKEFGPLLGVKAQMTWHRDAAYYTSTDWKGTWQYEGGGVLMNQAIHTLDEIYWLAGMPTRIKGKIMTSLLESVIEVEDNAMATAVLPGGTPIVFFASNSFIKDPPPIVQLEFPDTTVQIDANTLRINDRVIQDAAPTLTIGKAAWGGSHQRMIEAVVNRIMHVDDPLLDHLAGADGLASLSMVLGIYESDKSGKWVTLPAISEVAK</sequence>
<dbReference type="Gene3D" id="3.40.50.720">
    <property type="entry name" value="NAD(P)-binding Rossmann-like Domain"/>
    <property type="match status" value="1"/>
</dbReference>
<dbReference type="PATRIC" id="fig|1423730.4.peg.1809"/>
<evidence type="ECO:0000259" key="3">
    <source>
        <dbReference type="Pfam" id="PF22725"/>
    </source>
</evidence>
<dbReference type="Proteomes" id="UP000050865">
    <property type="component" value="Unassembled WGS sequence"/>
</dbReference>
<dbReference type="InterPro" id="IPR055170">
    <property type="entry name" value="GFO_IDH_MocA-like_dom"/>
</dbReference>
<dbReference type="InterPro" id="IPR000683">
    <property type="entry name" value="Gfo/Idh/MocA-like_OxRdtase_N"/>
</dbReference>
<dbReference type="Pfam" id="PF22725">
    <property type="entry name" value="GFO_IDH_MocA_C3"/>
    <property type="match status" value="1"/>
</dbReference>
<dbReference type="SUPFAM" id="SSF55347">
    <property type="entry name" value="Glyceraldehyde-3-phosphate dehydrogenase-like, C-terminal domain"/>
    <property type="match status" value="1"/>
</dbReference>
<organism evidence="4 5">
    <name type="scientific">Lacticaseibacillus camelliae DSM 22697 = JCM 13995</name>
    <dbReference type="NCBI Taxonomy" id="1423730"/>
    <lineage>
        <taxon>Bacteria</taxon>
        <taxon>Bacillati</taxon>
        <taxon>Bacillota</taxon>
        <taxon>Bacilli</taxon>
        <taxon>Lactobacillales</taxon>
        <taxon>Lactobacillaceae</taxon>
        <taxon>Lacticaseibacillus</taxon>
    </lineage>
</organism>
<dbReference type="RefSeq" id="WP_054664074.1">
    <property type="nucleotide sequence ID" value="NZ_AYZJ01000030.1"/>
</dbReference>
<dbReference type="EMBL" id="AYZJ01000030">
    <property type="protein sequence ID" value="KRN22684.1"/>
    <property type="molecule type" value="Genomic_DNA"/>
</dbReference>
<proteinExistence type="predicted"/>
<evidence type="ECO:0000259" key="2">
    <source>
        <dbReference type="Pfam" id="PF01408"/>
    </source>
</evidence>
<dbReference type="GO" id="GO:0000166">
    <property type="term" value="F:nucleotide binding"/>
    <property type="evidence" value="ECO:0007669"/>
    <property type="project" value="InterPro"/>
</dbReference>
<feature type="chain" id="PRO_5039626015" evidence="1">
    <location>
        <begin position="22"/>
        <end position="342"/>
    </location>
</feature>
<dbReference type="PANTHER" id="PTHR43249">
    <property type="entry name" value="UDP-N-ACETYL-2-AMINO-2-DEOXY-D-GLUCURONATE OXIDASE"/>
    <property type="match status" value="1"/>
</dbReference>
<dbReference type="PANTHER" id="PTHR43249:SF1">
    <property type="entry name" value="D-GLUCOSIDE 3-DEHYDROGENASE"/>
    <property type="match status" value="1"/>
</dbReference>
<dbReference type="Pfam" id="PF01408">
    <property type="entry name" value="GFO_IDH_MocA"/>
    <property type="match status" value="1"/>
</dbReference>
<keyword evidence="5" id="KW-1185">Reference proteome</keyword>
<evidence type="ECO:0000313" key="4">
    <source>
        <dbReference type="EMBL" id="KRN22684.1"/>
    </source>
</evidence>
<dbReference type="STRING" id="1423730.FC75_GL001732"/>
<dbReference type="InterPro" id="IPR052515">
    <property type="entry name" value="Gfo/Idh/MocA_Oxidoreductase"/>
</dbReference>
<feature type="domain" description="GFO/IDH/MocA-like oxidoreductase" evidence="3">
    <location>
        <begin position="130"/>
        <end position="235"/>
    </location>
</feature>
<dbReference type="Gene3D" id="3.30.360.10">
    <property type="entry name" value="Dihydrodipicolinate Reductase, domain 2"/>
    <property type="match status" value="1"/>
</dbReference>
<gene>
    <name evidence="4" type="ORF">FC75_GL001732</name>
</gene>
<name>A0A0R2FC98_9LACO</name>
<comment type="caution">
    <text evidence="4">The sequence shown here is derived from an EMBL/GenBank/DDBJ whole genome shotgun (WGS) entry which is preliminary data.</text>
</comment>
<keyword evidence="1" id="KW-0732">Signal</keyword>
<reference evidence="4 5" key="1">
    <citation type="journal article" date="2015" name="Genome Announc.">
        <title>Expanding the biotechnology potential of lactobacilli through comparative genomics of 213 strains and associated genera.</title>
        <authorList>
            <person name="Sun Z."/>
            <person name="Harris H.M."/>
            <person name="McCann A."/>
            <person name="Guo C."/>
            <person name="Argimon S."/>
            <person name="Zhang W."/>
            <person name="Yang X."/>
            <person name="Jeffery I.B."/>
            <person name="Cooney J.C."/>
            <person name="Kagawa T.F."/>
            <person name="Liu W."/>
            <person name="Song Y."/>
            <person name="Salvetti E."/>
            <person name="Wrobel A."/>
            <person name="Rasinkangas P."/>
            <person name="Parkhill J."/>
            <person name="Rea M.C."/>
            <person name="O'Sullivan O."/>
            <person name="Ritari J."/>
            <person name="Douillard F.P."/>
            <person name="Paul Ross R."/>
            <person name="Yang R."/>
            <person name="Briner A.E."/>
            <person name="Felis G.E."/>
            <person name="de Vos W.M."/>
            <person name="Barrangou R."/>
            <person name="Klaenhammer T.R."/>
            <person name="Caufield P.W."/>
            <person name="Cui Y."/>
            <person name="Zhang H."/>
            <person name="O'Toole P.W."/>
        </authorList>
    </citation>
    <scope>NUCLEOTIDE SEQUENCE [LARGE SCALE GENOMIC DNA]</scope>
    <source>
        <strain evidence="4 5">DSM 22697</strain>
    </source>
</reference>
<protein>
    <submittedName>
        <fullName evidence="4">Oxidoreductase domain-containing protein</fullName>
    </submittedName>
</protein>
<dbReference type="SUPFAM" id="SSF51735">
    <property type="entry name" value="NAD(P)-binding Rossmann-fold domains"/>
    <property type="match status" value="1"/>
</dbReference>
<dbReference type="OrthoDB" id="9815825at2"/>
<dbReference type="InterPro" id="IPR036291">
    <property type="entry name" value="NAD(P)-bd_dom_sf"/>
</dbReference>
<dbReference type="AlphaFoldDB" id="A0A0R2FC98"/>
<evidence type="ECO:0000256" key="1">
    <source>
        <dbReference type="SAM" id="SignalP"/>
    </source>
</evidence>
<accession>A0A0R2FC98</accession>
<feature type="domain" description="Gfo/Idh/MocA-like oxidoreductase N-terminal" evidence="2">
    <location>
        <begin position="2"/>
        <end position="118"/>
    </location>
</feature>